<feature type="active site" description="Nucleophile; methyl group acceptor" evidence="9">
    <location>
        <position position="133"/>
    </location>
</feature>
<dbReference type="HOGENOM" id="CLU_000445_52_2_9"/>
<dbReference type="HAMAP" id="MF_00772">
    <property type="entry name" value="OGT"/>
    <property type="match status" value="1"/>
</dbReference>
<keyword evidence="3 9" id="KW-0963">Cytoplasm</keyword>
<evidence type="ECO:0000256" key="4">
    <source>
        <dbReference type="ARBA" id="ARBA00022603"/>
    </source>
</evidence>
<dbReference type="FunFam" id="1.10.10.10:FF:000214">
    <property type="entry name" value="Methylated-DNA--protein-cysteine methyltransferase"/>
    <property type="match status" value="1"/>
</dbReference>
<keyword evidence="13" id="KW-1185">Reference proteome</keyword>
<evidence type="ECO:0000256" key="6">
    <source>
        <dbReference type="ARBA" id="ARBA00022763"/>
    </source>
</evidence>
<name>D0BLW1_9LACT</name>
<dbReference type="GO" id="GO:0005737">
    <property type="term" value="C:cytoplasm"/>
    <property type="evidence" value="ECO:0007669"/>
    <property type="project" value="UniProtKB-SubCell"/>
</dbReference>
<dbReference type="SUPFAM" id="SSF53155">
    <property type="entry name" value="Methylated DNA-protein cysteine methyltransferase domain"/>
    <property type="match status" value="1"/>
</dbReference>
<dbReference type="PROSITE" id="PS00374">
    <property type="entry name" value="MGMT"/>
    <property type="match status" value="1"/>
</dbReference>
<feature type="domain" description="Methylated-DNA-[protein]-cysteine S-methyltransferase DNA binding" evidence="10">
    <location>
        <begin position="78"/>
        <end position="161"/>
    </location>
</feature>
<comment type="function">
    <text evidence="9">Involved in the cellular defense against the biological effects of O6-methylguanine (O6-MeG) and O4-methylthymine (O4-MeT) in DNA. Repairs the methylated nucleobase in DNA by stoichiometrically transferring the methyl group to a cysteine residue in the enzyme. This is a suicide reaction: the enzyme is irreversibly inactivated.</text>
</comment>
<evidence type="ECO:0000256" key="1">
    <source>
        <dbReference type="ARBA" id="ARBA00001286"/>
    </source>
</evidence>
<dbReference type="Proteomes" id="UP000002939">
    <property type="component" value="Unassembled WGS sequence"/>
</dbReference>
<sequence>MFERMIQTPLGEIRLRSDGKSLTGLWFIGQVNDTKFNSDIEIKDDLPIFGQVETWLESYFSGEQIPIKIPLQPKGTMFQERVWKILQEIPYGETMTYGEIAQRIAKEKGVETYSAQAVGQAVGKNPISILIPCHRVLGKNGALTGYAGGVHRKEHLLQLERGK</sequence>
<feature type="domain" description="Methylguanine DNA methyltransferase ribonuclease-like" evidence="11">
    <location>
        <begin position="1"/>
        <end position="72"/>
    </location>
</feature>
<dbReference type="InterPro" id="IPR014048">
    <property type="entry name" value="MethylDNA_cys_MeTrfase_DNA-bd"/>
</dbReference>
<dbReference type="STRING" id="626369.HMPREF0446_00964"/>
<dbReference type="InterPro" id="IPR001497">
    <property type="entry name" value="MethylDNA_cys_MeTrfase_AS"/>
</dbReference>
<dbReference type="GO" id="GO:0006307">
    <property type="term" value="P:DNA alkylation repair"/>
    <property type="evidence" value="ECO:0007669"/>
    <property type="project" value="UniProtKB-UniRule"/>
</dbReference>
<keyword evidence="4 9" id="KW-0489">Methyltransferase</keyword>
<keyword evidence="6 9" id="KW-0227">DNA damage</keyword>
<dbReference type="AlphaFoldDB" id="D0BLW1"/>
<dbReference type="Pfam" id="PF02870">
    <property type="entry name" value="Methyltransf_1N"/>
    <property type="match status" value="1"/>
</dbReference>
<dbReference type="PANTHER" id="PTHR10815">
    <property type="entry name" value="METHYLATED-DNA--PROTEIN-CYSTEINE METHYLTRANSFERASE"/>
    <property type="match status" value="1"/>
</dbReference>
<keyword evidence="5 9" id="KW-0808">Transferase</keyword>
<evidence type="ECO:0000256" key="8">
    <source>
        <dbReference type="ARBA" id="ARBA00049348"/>
    </source>
</evidence>
<accession>D0BLW1</accession>
<dbReference type="PANTHER" id="PTHR10815:SF5">
    <property type="entry name" value="METHYLATED-DNA--PROTEIN-CYSTEINE METHYLTRANSFERASE"/>
    <property type="match status" value="1"/>
</dbReference>
<dbReference type="CDD" id="cd06445">
    <property type="entry name" value="ATase"/>
    <property type="match status" value="1"/>
</dbReference>
<evidence type="ECO:0000313" key="12">
    <source>
        <dbReference type="EMBL" id="EEW92976.1"/>
    </source>
</evidence>
<evidence type="ECO:0000256" key="7">
    <source>
        <dbReference type="ARBA" id="ARBA00023204"/>
    </source>
</evidence>
<dbReference type="SUPFAM" id="SSF46767">
    <property type="entry name" value="Methylated DNA-protein cysteine methyltransferase, C-terminal domain"/>
    <property type="match status" value="1"/>
</dbReference>
<comment type="similarity">
    <text evidence="2 9">Belongs to the MGMT family.</text>
</comment>
<dbReference type="EMBL" id="ACRF02000016">
    <property type="protein sequence ID" value="EEW92976.1"/>
    <property type="molecule type" value="Genomic_DNA"/>
</dbReference>
<evidence type="ECO:0000256" key="3">
    <source>
        <dbReference type="ARBA" id="ARBA00022490"/>
    </source>
</evidence>
<evidence type="ECO:0000259" key="11">
    <source>
        <dbReference type="Pfam" id="PF02870"/>
    </source>
</evidence>
<evidence type="ECO:0000259" key="10">
    <source>
        <dbReference type="Pfam" id="PF01035"/>
    </source>
</evidence>
<dbReference type="Gene3D" id="3.30.160.70">
    <property type="entry name" value="Methylated DNA-protein cysteine methyltransferase domain"/>
    <property type="match status" value="1"/>
</dbReference>
<dbReference type="InterPro" id="IPR036388">
    <property type="entry name" value="WH-like_DNA-bd_sf"/>
</dbReference>
<dbReference type="InterPro" id="IPR036631">
    <property type="entry name" value="MGMT_N_sf"/>
</dbReference>
<dbReference type="Pfam" id="PF01035">
    <property type="entry name" value="DNA_binding_1"/>
    <property type="match status" value="1"/>
</dbReference>
<organism evidence="12 13">
    <name type="scientific">Granulicatella elegans ATCC 700633</name>
    <dbReference type="NCBI Taxonomy" id="626369"/>
    <lineage>
        <taxon>Bacteria</taxon>
        <taxon>Bacillati</taxon>
        <taxon>Bacillota</taxon>
        <taxon>Bacilli</taxon>
        <taxon>Lactobacillales</taxon>
        <taxon>Carnobacteriaceae</taxon>
        <taxon>Granulicatella</taxon>
    </lineage>
</organism>
<comment type="subcellular location">
    <subcellularLocation>
        <location evidence="9">Cytoplasm</location>
    </subcellularLocation>
</comment>
<dbReference type="Gene3D" id="1.10.10.10">
    <property type="entry name" value="Winged helix-like DNA-binding domain superfamily/Winged helix DNA-binding domain"/>
    <property type="match status" value="1"/>
</dbReference>
<dbReference type="InterPro" id="IPR008332">
    <property type="entry name" value="MethylG_MeTrfase_N"/>
</dbReference>
<evidence type="ECO:0000256" key="5">
    <source>
        <dbReference type="ARBA" id="ARBA00022679"/>
    </source>
</evidence>
<dbReference type="NCBIfam" id="TIGR00589">
    <property type="entry name" value="ogt"/>
    <property type="match status" value="1"/>
</dbReference>
<gene>
    <name evidence="12" type="ORF">HMPREF0446_00964</name>
</gene>
<comment type="catalytic activity">
    <reaction evidence="8 9">
        <text>a 6-O-methyl-2'-deoxyguanosine in DNA + L-cysteinyl-[protein] = S-methyl-L-cysteinyl-[protein] + a 2'-deoxyguanosine in DNA</text>
        <dbReference type="Rhea" id="RHEA:24000"/>
        <dbReference type="Rhea" id="RHEA-COMP:10131"/>
        <dbReference type="Rhea" id="RHEA-COMP:10132"/>
        <dbReference type="Rhea" id="RHEA-COMP:11367"/>
        <dbReference type="Rhea" id="RHEA-COMP:11368"/>
        <dbReference type="ChEBI" id="CHEBI:29950"/>
        <dbReference type="ChEBI" id="CHEBI:82612"/>
        <dbReference type="ChEBI" id="CHEBI:85445"/>
        <dbReference type="ChEBI" id="CHEBI:85448"/>
        <dbReference type="EC" id="2.1.1.63"/>
    </reaction>
</comment>
<evidence type="ECO:0000256" key="2">
    <source>
        <dbReference type="ARBA" id="ARBA00008711"/>
    </source>
</evidence>
<comment type="caution">
    <text evidence="12">The sequence shown here is derived from an EMBL/GenBank/DDBJ whole genome shotgun (WGS) entry which is preliminary data.</text>
</comment>
<dbReference type="eggNOG" id="COG0350">
    <property type="taxonomic scope" value="Bacteria"/>
</dbReference>
<comment type="miscellaneous">
    <text evidence="9">This enzyme catalyzes only one turnover and therefore is not strictly catalytic. According to one definition, an enzyme is a biocatalyst that acts repeatedly and over many reaction cycles.</text>
</comment>
<dbReference type="GO" id="GO:0032259">
    <property type="term" value="P:methylation"/>
    <property type="evidence" value="ECO:0007669"/>
    <property type="project" value="UniProtKB-KW"/>
</dbReference>
<reference evidence="12" key="1">
    <citation type="submission" date="2009-09" db="EMBL/GenBank/DDBJ databases">
        <authorList>
            <consortium name="The Broad Institute Genome Sequencing Platform"/>
            <person name="Ward D."/>
            <person name="Feldgarden M."/>
            <person name="Earl A."/>
            <person name="Young S.K."/>
            <person name="Zeng Q."/>
            <person name="Koehrsen M."/>
            <person name="Alvarado L."/>
            <person name="Berlin A."/>
            <person name="Bochicchio J."/>
            <person name="Borenstein D."/>
            <person name="Chapman S.B."/>
            <person name="Chen Z."/>
            <person name="Engels R."/>
            <person name="Freedman E."/>
            <person name="Gellesch M."/>
            <person name="Goldberg J."/>
            <person name="Griggs A."/>
            <person name="Gujja S."/>
            <person name="Heilman E."/>
            <person name="Heiman D."/>
            <person name="Hepburn T."/>
            <person name="Howarth C."/>
            <person name="Jen D."/>
            <person name="Larson L."/>
            <person name="Lewis B."/>
            <person name="Mehta T."/>
            <person name="Park D."/>
            <person name="Pearson M."/>
            <person name="Roberts A."/>
            <person name="Saif S."/>
            <person name="Shea T."/>
            <person name="Shenoy N."/>
            <person name="Sisk P."/>
            <person name="Stolte C."/>
            <person name="Sykes S."/>
            <person name="Thomson T."/>
            <person name="Walk T."/>
            <person name="White J."/>
            <person name="Yandava C."/>
            <person name="Sibley C.D."/>
            <person name="Field T.R."/>
            <person name="Grinwis M."/>
            <person name="Eshaghurshan C.S."/>
            <person name="Surette M.G."/>
            <person name="Haas B."/>
            <person name="Nusbaum C."/>
            <person name="Birren B."/>
        </authorList>
    </citation>
    <scope>NUCLEOTIDE SEQUENCE [LARGE SCALE GENOMIC DNA]</scope>
    <source>
        <strain evidence="12">ATCC 700633</strain>
    </source>
</reference>
<comment type="catalytic activity">
    <reaction evidence="1 9">
        <text>a 4-O-methyl-thymidine in DNA + L-cysteinyl-[protein] = a thymidine in DNA + S-methyl-L-cysteinyl-[protein]</text>
        <dbReference type="Rhea" id="RHEA:53428"/>
        <dbReference type="Rhea" id="RHEA-COMP:10131"/>
        <dbReference type="Rhea" id="RHEA-COMP:10132"/>
        <dbReference type="Rhea" id="RHEA-COMP:13555"/>
        <dbReference type="Rhea" id="RHEA-COMP:13556"/>
        <dbReference type="ChEBI" id="CHEBI:29950"/>
        <dbReference type="ChEBI" id="CHEBI:82612"/>
        <dbReference type="ChEBI" id="CHEBI:137386"/>
        <dbReference type="ChEBI" id="CHEBI:137387"/>
        <dbReference type="EC" id="2.1.1.63"/>
    </reaction>
</comment>
<dbReference type="GO" id="GO:0003908">
    <property type="term" value="F:methylated-DNA-[protein]-cysteine S-methyltransferase activity"/>
    <property type="evidence" value="ECO:0007669"/>
    <property type="project" value="UniProtKB-UniRule"/>
</dbReference>
<dbReference type="EC" id="2.1.1.63" evidence="9"/>
<protein>
    <recommendedName>
        <fullName evidence="9">Methylated-DNA--protein-cysteine methyltransferase</fullName>
        <ecNumber evidence="9">2.1.1.63</ecNumber>
    </recommendedName>
    <alternativeName>
        <fullName evidence="9">6-O-methylguanine-DNA methyltransferase</fullName>
        <shortName evidence="9">MGMT</shortName>
    </alternativeName>
    <alternativeName>
        <fullName evidence="9">O-6-methylguanine-DNA-alkyltransferase</fullName>
    </alternativeName>
</protein>
<reference evidence="12" key="2">
    <citation type="submission" date="2011-10" db="EMBL/GenBank/DDBJ databases">
        <title>The Genome Sequence of Granulicatella elegans ATCC 700633.</title>
        <authorList>
            <consortium name="The Broad Institute Genome Sequencing Platform"/>
            <consortium name="The Broad Institute Genome Sequencing Center for Infectious Disease"/>
            <person name="Earl A."/>
            <person name="Ward D."/>
            <person name="Feldgarden M."/>
            <person name="Gevers D."/>
            <person name="Sibley C.D."/>
            <person name="Field T.R."/>
            <person name="Grinwis M."/>
            <person name="Eshaghurshan C.S."/>
            <person name="Surette M.G."/>
            <person name="Young S.K."/>
            <person name="Zeng Q."/>
            <person name="Gargeya S."/>
            <person name="Fitzgerald M."/>
            <person name="Haas B."/>
            <person name="Abouelleil A."/>
            <person name="Alvarado L."/>
            <person name="Arachchi H.M."/>
            <person name="Berlin A."/>
            <person name="Brown A."/>
            <person name="Chapman S.B."/>
            <person name="Chen Z."/>
            <person name="Dunbar C."/>
            <person name="Freedman E."/>
            <person name="Gearin G."/>
            <person name="Goldberg J."/>
            <person name="Griggs A."/>
            <person name="Gujja S."/>
            <person name="Heiman D."/>
            <person name="Howarth C."/>
            <person name="Larson L."/>
            <person name="Lui A."/>
            <person name="MacDonald P.J.P."/>
            <person name="Montmayeur A."/>
            <person name="Murphy C."/>
            <person name="Neiman D."/>
            <person name="Pearson M."/>
            <person name="Priest M."/>
            <person name="Roberts A."/>
            <person name="Saif S."/>
            <person name="Shea T."/>
            <person name="Shenoy N."/>
            <person name="Sisk P."/>
            <person name="Stolte C."/>
            <person name="Sykes S."/>
            <person name="Wortman J."/>
            <person name="Nusbaum C."/>
            <person name="Birren B."/>
        </authorList>
    </citation>
    <scope>NUCLEOTIDE SEQUENCE [LARGE SCALE GENOMIC DNA]</scope>
    <source>
        <strain evidence="12">ATCC 700633</strain>
    </source>
</reference>
<evidence type="ECO:0000256" key="9">
    <source>
        <dbReference type="HAMAP-Rule" id="MF_00772"/>
    </source>
</evidence>
<evidence type="ECO:0000313" key="13">
    <source>
        <dbReference type="Proteomes" id="UP000002939"/>
    </source>
</evidence>
<keyword evidence="7 9" id="KW-0234">DNA repair</keyword>
<dbReference type="InterPro" id="IPR036217">
    <property type="entry name" value="MethylDNA_cys_MeTrfase_DNAb"/>
</dbReference>
<dbReference type="InterPro" id="IPR023546">
    <property type="entry name" value="MGMT"/>
</dbReference>
<proteinExistence type="inferred from homology"/>